<dbReference type="Pfam" id="PF09339">
    <property type="entry name" value="HTH_IclR"/>
    <property type="match status" value="1"/>
</dbReference>
<dbReference type="PROSITE" id="PS51077">
    <property type="entry name" value="HTH_ICLR"/>
    <property type="match status" value="1"/>
</dbReference>
<dbReference type="SMART" id="SM00346">
    <property type="entry name" value="HTH_ICLR"/>
    <property type="match status" value="1"/>
</dbReference>
<dbReference type="GO" id="GO:0045892">
    <property type="term" value="P:negative regulation of DNA-templated transcription"/>
    <property type="evidence" value="ECO:0007669"/>
    <property type="project" value="TreeGrafter"/>
</dbReference>
<dbReference type="Gene3D" id="3.30.450.40">
    <property type="match status" value="1"/>
</dbReference>
<feature type="domain" description="IclR-ED" evidence="5">
    <location>
        <begin position="86"/>
        <end position="268"/>
    </location>
</feature>
<dbReference type="InterPro" id="IPR029016">
    <property type="entry name" value="GAF-like_dom_sf"/>
</dbReference>
<dbReference type="InterPro" id="IPR036390">
    <property type="entry name" value="WH_DNA-bd_sf"/>
</dbReference>
<evidence type="ECO:0000259" key="5">
    <source>
        <dbReference type="PROSITE" id="PS51078"/>
    </source>
</evidence>
<dbReference type="Pfam" id="PF01614">
    <property type="entry name" value="IclR_C"/>
    <property type="match status" value="1"/>
</dbReference>
<dbReference type="PROSITE" id="PS51078">
    <property type="entry name" value="ICLR_ED"/>
    <property type="match status" value="1"/>
</dbReference>
<dbReference type="AlphaFoldDB" id="A0A317FEH4"/>
<sequence>MTTEAAPREGAAVPVAEAAERRIKSAKRTLEVLEFFAVTHRPATVMEVARALGYPQSSTSVLLGGLTRLGYLEFDAAARSYRPTLRVLLLGAWQQEALFGDTHLLRLLEELRRRSGFAVLLGMRQQAHVQYILTLRSPRGMVPQEQRAGLLKPLCRAAVGLALLLGLPDADVARLARRANAEERDPSLRVSIPALLDELAEGRARGWVESSGRVVPGASVIAMPLPALRGHPPLAVGLGGRQEVVRRARAEMIAALRATCEALARAQK</sequence>
<dbReference type="Proteomes" id="UP000245765">
    <property type="component" value="Unassembled WGS sequence"/>
</dbReference>
<evidence type="ECO:0000259" key="4">
    <source>
        <dbReference type="PROSITE" id="PS51077"/>
    </source>
</evidence>
<keyword evidence="7" id="KW-1185">Reference proteome</keyword>
<protein>
    <submittedName>
        <fullName evidence="6">Transcription regulator</fullName>
    </submittedName>
</protein>
<dbReference type="Gene3D" id="1.10.10.10">
    <property type="entry name" value="Winged helix-like DNA-binding domain superfamily/Winged helix DNA-binding domain"/>
    <property type="match status" value="1"/>
</dbReference>
<evidence type="ECO:0000313" key="6">
    <source>
        <dbReference type="EMBL" id="PWS35976.1"/>
    </source>
</evidence>
<keyword evidence="1" id="KW-0805">Transcription regulation</keyword>
<dbReference type="FunFam" id="1.10.10.10:FF:000056">
    <property type="entry name" value="IclR family transcriptional regulator"/>
    <property type="match status" value="1"/>
</dbReference>
<evidence type="ECO:0000256" key="3">
    <source>
        <dbReference type="ARBA" id="ARBA00023163"/>
    </source>
</evidence>
<feature type="domain" description="HTH iclR-type" evidence="4">
    <location>
        <begin position="23"/>
        <end position="85"/>
    </location>
</feature>
<comment type="caution">
    <text evidence="6">The sequence shown here is derived from an EMBL/GenBank/DDBJ whole genome shotgun (WGS) entry which is preliminary data.</text>
</comment>
<evidence type="ECO:0000313" key="7">
    <source>
        <dbReference type="Proteomes" id="UP000245765"/>
    </source>
</evidence>
<dbReference type="InterPro" id="IPR036388">
    <property type="entry name" value="WH-like_DNA-bd_sf"/>
</dbReference>
<name>A0A317FEH4_9PROT</name>
<proteinExistence type="predicted"/>
<dbReference type="SUPFAM" id="SSF55781">
    <property type="entry name" value="GAF domain-like"/>
    <property type="match status" value="1"/>
</dbReference>
<dbReference type="EMBL" id="QGNA01000004">
    <property type="protein sequence ID" value="PWS35976.1"/>
    <property type="molecule type" value="Genomic_DNA"/>
</dbReference>
<dbReference type="InterPro" id="IPR014757">
    <property type="entry name" value="Tscrpt_reg_IclR_C"/>
</dbReference>
<organism evidence="6 7">
    <name type="scientific">Falsiroseomonas bella</name>
    <dbReference type="NCBI Taxonomy" id="2184016"/>
    <lineage>
        <taxon>Bacteria</taxon>
        <taxon>Pseudomonadati</taxon>
        <taxon>Pseudomonadota</taxon>
        <taxon>Alphaproteobacteria</taxon>
        <taxon>Acetobacterales</taxon>
        <taxon>Roseomonadaceae</taxon>
        <taxon>Falsiroseomonas</taxon>
    </lineage>
</organism>
<dbReference type="InterPro" id="IPR005471">
    <property type="entry name" value="Tscrpt_reg_IclR_N"/>
</dbReference>
<evidence type="ECO:0000256" key="2">
    <source>
        <dbReference type="ARBA" id="ARBA00023125"/>
    </source>
</evidence>
<reference evidence="7" key="1">
    <citation type="submission" date="2018-05" db="EMBL/GenBank/DDBJ databases">
        <authorList>
            <person name="Du Z."/>
            <person name="Wang X."/>
        </authorList>
    </citation>
    <scope>NUCLEOTIDE SEQUENCE [LARGE SCALE GENOMIC DNA]</scope>
    <source>
        <strain evidence="7">CQN31</strain>
    </source>
</reference>
<keyword evidence="2" id="KW-0238">DNA-binding</keyword>
<evidence type="ECO:0000256" key="1">
    <source>
        <dbReference type="ARBA" id="ARBA00023015"/>
    </source>
</evidence>
<dbReference type="RefSeq" id="WP_109872342.1">
    <property type="nucleotide sequence ID" value="NZ_QGNA01000004.1"/>
</dbReference>
<dbReference type="InterPro" id="IPR050707">
    <property type="entry name" value="HTH_MetabolicPath_Reg"/>
</dbReference>
<dbReference type="OrthoDB" id="1634354at2"/>
<dbReference type="SUPFAM" id="SSF46785">
    <property type="entry name" value="Winged helix' DNA-binding domain"/>
    <property type="match status" value="1"/>
</dbReference>
<gene>
    <name evidence="6" type="ORF">DFH01_20705</name>
</gene>
<keyword evidence="3" id="KW-0804">Transcription</keyword>
<dbReference type="PANTHER" id="PTHR30136:SF35">
    <property type="entry name" value="HTH-TYPE TRANSCRIPTIONAL REGULATOR RV1719"/>
    <property type="match status" value="1"/>
</dbReference>
<dbReference type="GO" id="GO:0003677">
    <property type="term" value="F:DNA binding"/>
    <property type="evidence" value="ECO:0007669"/>
    <property type="project" value="UniProtKB-KW"/>
</dbReference>
<dbReference type="GO" id="GO:0003700">
    <property type="term" value="F:DNA-binding transcription factor activity"/>
    <property type="evidence" value="ECO:0007669"/>
    <property type="project" value="TreeGrafter"/>
</dbReference>
<dbReference type="PANTHER" id="PTHR30136">
    <property type="entry name" value="HELIX-TURN-HELIX TRANSCRIPTIONAL REGULATOR, ICLR FAMILY"/>
    <property type="match status" value="1"/>
</dbReference>
<accession>A0A317FEH4</accession>